<feature type="compositionally biased region" description="Basic and acidic residues" evidence="4">
    <location>
        <begin position="885"/>
        <end position="897"/>
    </location>
</feature>
<dbReference type="InterPro" id="IPR001005">
    <property type="entry name" value="SANT/Myb"/>
</dbReference>
<dbReference type="PANTHER" id="PTHR31442:SF29">
    <property type="entry name" value="HOMEODOMAIN-LIKE SUPERFAMILY PROTEIN"/>
    <property type="match status" value="1"/>
</dbReference>
<feature type="region of interest" description="Disordered" evidence="4">
    <location>
        <begin position="745"/>
        <end position="785"/>
    </location>
</feature>
<feature type="region of interest" description="Disordered" evidence="4">
    <location>
        <begin position="823"/>
        <end position="897"/>
    </location>
</feature>
<dbReference type="InterPro" id="IPR009057">
    <property type="entry name" value="Homeodomain-like_sf"/>
</dbReference>
<feature type="compositionally biased region" description="Basic and acidic residues" evidence="4">
    <location>
        <begin position="678"/>
        <end position="695"/>
    </location>
</feature>
<feature type="compositionally biased region" description="Low complexity" evidence="4">
    <location>
        <begin position="91"/>
        <end position="102"/>
    </location>
</feature>
<feature type="region of interest" description="Disordered" evidence="4">
    <location>
        <begin position="642"/>
        <end position="717"/>
    </location>
</feature>
<feature type="compositionally biased region" description="Low complexity" evidence="4">
    <location>
        <begin position="246"/>
        <end position="267"/>
    </location>
</feature>
<comment type="caution">
    <text evidence="6">The sequence shown here is derived from an EMBL/GenBank/DDBJ whole genome shotgun (WGS) entry which is preliminary data.</text>
</comment>
<feature type="domain" description="HTH myb-type" evidence="5">
    <location>
        <begin position="484"/>
        <end position="543"/>
    </location>
</feature>
<dbReference type="PANTHER" id="PTHR31442">
    <property type="entry name" value="HOMEODOMAIN-LIKE SUPERFAMILY PROTEIN-RELATED"/>
    <property type="match status" value="1"/>
</dbReference>
<dbReference type="EMBL" id="NBIV01000056">
    <property type="protein sequence ID" value="PXF45627.1"/>
    <property type="molecule type" value="Genomic_DNA"/>
</dbReference>
<feature type="compositionally biased region" description="Low complexity" evidence="4">
    <location>
        <begin position="332"/>
        <end position="350"/>
    </location>
</feature>
<feature type="region of interest" description="Disordered" evidence="4">
    <location>
        <begin position="1"/>
        <end position="20"/>
    </location>
</feature>
<name>A0A2V3IV94_9FLOR</name>
<protein>
    <submittedName>
        <fullName evidence="6">Transcription factor BOA</fullName>
    </submittedName>
</protein>
<evidence type="ECO:0000256" key="4">
    <source>
        <dbReference type="SAM" id="MobiDB-lite"/>
    </source>
</evidence>
<dbReference type="GO" id="GO:0003700">
    <property type="term" value="F:DNA-binding transcription factor activity"/>
    <property type="evidence" value="ECO:0007669"/>
    <property type="project" value="InterPro"/>
</dbReference>
<evidence type="ECO:0000256" key="3">
    <source>
        <dbReference type="ARBA" id="ARBA00023242"/>
    </source>
</evidence>
<feature type="region of interest" description="Disordered" evidence="4">
    <location>
        <begin position="449"/>
        <end position="488"/>
    </location>
</feature>
<dbReference type="Gene3D" id="1.10.10.60">
    <property type="entry name" value="Homeodomain-like"/>
    <property type="match status" value="1"/>
</dbReference>
<feature type="compositionally biased region" description="Basic residues" evidence="4">
    <location>
        <begin position="125"/>
        <end position="141"/>
    </location>
</feature>
<feature type="compositionally biased region" description="Polar residues" evidence="4">
    <location>
        <begin position="753"/>
        <end position="768"/>
    </location>
</feature>
<reference evidence="6 7" key="1">
    <citation type="journal article" date="2018" name="Mol. Biol. Evol.">
        <title>Analysis of the draft genome of the red seaweed Gracilariopsis chorda provides insights into genome size evolution in Rhodophyta.</title>
        <authorList>
            <person name="Lee J."/>
            <person name="Yang E.C."/>
            <person name="Graf L."/>
            <person name="Yang J.H."/>
            <person name="Qiu H."/>
            <person name="Zel Zion U."/>
            <person name="Chan C.X."/>
            <person name="Stephens T.G."/>
            <person name="Weber A.P.M."/>
            <person name="Boo G.H."/>
            <person name="Boo S.M."/>
            <person name="Kim K.M."/>
            <person name="Shin Y."/>
            <person name="Jung M."/>
            <person name="Lee S.J."/>
            <person name="Yim H.S."/>
            <person name="Lee J.H."/>
            <person name="Bhattacharya D."/>
            <person name="Yoon H.S."/>
        </authorList>
    </citation>
    <scope>NUCLEOTIDE SEQUENCE [LARGE SCALE GENOMIC DNA]</scope>
    <source>
        <strain evidence="6 7">SKKU-2015</strain>
        <tissue evidence="6">Whole body</tissue>
    </source>
</reference>
<dbReference type="OrthoDB" id="60033at2759"/>
<dbReference type="FunFam" id="1.10.10.60:FF:000007">
    <property type="entry name" value="Two-component response regulator"/>
    <property type="match status" value="1"/>
</dbReference>
<feature type="compositionally biased region" description="Polar residues" evidence="4">
    <location>
        <begin position="230"/>
        <end position="245"/>
    </location>
</feature>
<feature type="compositionally biased region" description="Pro residues" evidence="4">
    <location>
        <begin position="103"/>
        <end position="115"/>
    </location>
</feature>
<feature type="compositionally biased region" description="Polar residues" evidence="4">
    <location>
        <begin position="643"/>
        <end position="660"/>
    </location>
</feature>
<dbReference type="InterPro" id="IPR044841">
    <property type="entry name" value="LUX/BOA-like"/>
</dbReference>
<proteinExistence type="predicted"/>
<dbReference type="GO" id="GO:0003677">
    <property type="term" value="F:DNA binding"/>
    <property type="evidence" value="ECO:0007669"/>
    <property type="project" value="InterPro"/>
</dbReference>
<keyword evidence="2" id="KW-0804">Transcription</keyword>
<feature type="region of interest" description="Disordered" evidence="4">
    <location>
        <begin position="318"/>
        <end position="377"/>
    </location>
</feature>
<dbReference type="PROSITE" id="PS51294">
    <property type="entry name" value="HTH_MYB"/>
    <property type="match status" value="1"/>
</dbReference>
<keyword evidence="7" id="KW-1185">Reference proteome</keyword>
<dbReference type="InterPro" id="IPR006447">
    <property type="entry name" value="Myb_dom_plants"/>
</dbReference>
<evidence type="ECO:0000313" key="6">
    <source>
        <dbReference type="EMBL" id="PXF45627.1"/>
    </source>
</evidence>
<dbReference type="GO" id="GO:0005634">
    <property type="term" value="C:nucleus"/>
    <property type="evidence" value="ECO:0007669"/>
    <property type="project" value="TreeGrafter"/>
</dbReference>
<feature type="compositionally biased region" description="Gly residues" evidence="4">
    <location>
        <begin position="702"/>
        <end position="712"/>
    </location>
</feature>
<evidence type="ECO:0000259" key="5">
    <source>
        <dbReference type="PROSITE" id="PS51294"/>
    </source>
</evidence>
<keyword evidence="1" id="KW-0805">Transcription regulation</keyword>
<feature type="region of interest" description="Disordered" evidence="4">
    <location>
        <begin position="227"/>
        <end position="267"/>
    </location>
</feature>
<dbReference type="InterPro" id="IPR017930">
    <property type="entry name" value="Myb_dom"/>
</dbReference>
<dbReference type="SUPFAM" id="SSF46689">
    <property type="entry name" value="Homeodomain-like"/>
    <property type="match status" value="1"/>
</dbReference>
<dbReference type="AlphaFoldDB" id="A0A2V3IV94"/>
<gene>
    <name evidence="6" type="ORF">BWQ96_04632</name>
</gene>
<evidence type="ECO:0000313" key="7">
    <source>
        <dbReference type="Proteomes" id="UP000247409"/>
    </source>
</evidence>
<feature type="compositionally biased region" description="Low complexity" evidence="4">
    <location>
        <begin position="39"/>
        <end position="57"/>
    </location>
</feature>
<dbReference type="STRING" id="448386.A0A2V3IV94"/>
<feature type="compositionally biased region" description="Basic and acidic residues" evidence="4">
    <location>
        <begin position="661"/>
        <end position="671"/>
    </location>
</feature>
<accession>A0A2V3IV94</accession>
<feature type="compositionally biased region" description="Low complexity" evidence="4">
    <location>
        <begin position="464"/>
        <end position="481"/>
    </location>
</feature>
<dbReference type="Proteomes" id="UP000247409">
    <property type="component" value="Unassembled WGS sequence"/>
</dbReference>
<dbReference type="Pfam" id="PF00249">
    <property type="entry name" value="Myb_DNA-binding"/>
    <property type="match status" value="1"/>
</dbReference>
<evidence type="ECO:0000256" key="1">
    <source>
        <dbReference type="ARBA" id="ARBA00023015"/>
    </source>
</evidence>
<feature type="region of interest" description="Disordered" evidence="4">
    <location>
        <begin position="80"/>
        <end position="213"/>
    </location>
</feature>
<evidence type="ECO:0000256" key="2">
    <source>
        <dbReference type="ARBA" id="ARBA00023163"/>
    </source>
</evidence>
<sequence length="897" mass="94391">MPDDHREPPPEDPPPDDDAAQLDSALRLVPGPLAAAARAATASGSLPPLPSDASLPDESLDIDFSWSNALDNLLTDTDYLQLTPADPPTSLPLSLPDFDSQPIPQPPPPTQPPPQSATHAPSSVPRRRPNTSPRPAKRPRPRPSSPQSPIKIAPRATRDASPAPPLSSPPTAASAPRPNPSQPEHLLPNAFPFALQPSSHSAQPAHFLPAPPLPPQLYPLQYHHAAMPPNRTTRTENQSDSPTPCSTTSASHPLSSSPPSSAPTPFLSSTPIPYDEFTVMSFFHMAQQMYATAIASGAYPSQPVPSVFVPNPSAIPPRHMSPFPRPMPPTHPANASANAPSMAPDQQPSNQPTPTPSPPQQQQKPSNTNPNPPATALSLAQPTVTTQPTLVRQPYQQQAGQTPSQSTSAICLLQDGHQRAIPPQKPARLIPHPFLGRLQLQCDSKTITTRPKSAGAVPTSTGVSSPGLSVSRGASSSAPSSENRPHKKRLVWTPELHERFVSAVNAVGLANAVPKVLVSIMNVNGLTTEHVKSHLQKYRNSLKKEAADEVRVTQLTVHPWRVTCPGAQSVALAQSGHTAFAAPAARRSFESMAERTVGEATMVAEHAHKAATGRAAAIANNATGSASAPASSKVEVAAGCATAGSTNNGKTRVRTNAKTNTEPKRSGDEKAQIGGGTADKKKEKPGEGEVGEVNKVENSSDGGNGADGGDGGNTDEDRHVGMVEEQILQLQLRVQKLVHRSIRMQRRMEQKQSSEVVNESIDATNGSVQEGGGTEVDENEISGRKGEIASEVALGELGDSAGAEMQALLNEQMVLQRELAAHRATVSGLKEPGASKKKTQKKGKEDAGEGANKDGKVEEACGRGGGGQRSRQAGKGEGVTVDSGIRVKAERALKEGQ</sequence>
<organism evidence="6 7">
    <name type="scientific">Gracilariopsis chorda</name>
    <dbReference type="NCBI Taxonomy" id="448386"/>
    <lineage>
        <taxon>Eukaryota</taxon>
        <taxon>Rhodophyta</taxon>
        <taxon>Florideophyceae</taxon>
        <taxon>Rhodymeniophycidae</taxon>
        <taxon>Gracilariales</taxon>
        <taxon>Gracilariaceae</taxon>
        <taxon>Gracilariopsis</taxon>
    </lineage>
</organism>
<keyword evidence="3" id="KW-0539">Nucleus</keyword>
<feature type="region of interest" description="Disordered" evidence="4">
    <location>
        <begin position="39"/>
        <end position="59"/>
    </location>
</feature>
<feature type="compositionally biased region" description="Low complexity" evidence="4">
    <location>
        <begin position="360"/>
        <end position="369"/>
    </location>
</feature>
<feature type="compositionally biased region" description="Basic and acidic residues" evidence="4">
    <location>
        <begin position="842"/>
        <end position="861"/>
    </location>
</feature>
<dbReference type="NCBIfam" id="TIGR01557">
    <property type="entry name" value="myb_SHAQKYF"/>
    <property type="match status" value="1"/>
</dbReference>